<proteinExistence type="predicted"/>
<dbReference type="EC" id="4.2.1.51" evidence="2"/>
<dbReference type="PANTHER" id="PTHR21022:SF19">
    <property type="entry name" value="PREPHENATE DEHYDRATASE-RELATED"/>
    <property type="match status" value="1"/>
</dbReference>
<keyword evidence="6" id="KW-0584">Phenylalanine biosynthesis</keyword>
<evidence type="ECO:0000256" key="4">
    <source>
        <dbReference type="ARBA" id="ARBA00022605"/>
    </source>
</evidence>
<evidence type="ECO:0000313" key="12">
    <source>
        <dbReference type="EMBL" id="NEG88692.1"/>
    </source>
</evidence>
<evidence type="ECO:0000259" key="10">
    <source>
        <dbReference type="PROSITE" id="PS51171"/>
    </source>
</evidence>
<evidence type="ECO:0000256" key="7">
    <source>
        <dbReference type="ARBA" id="ARBA00023239"/>
    </source>
</evidence>
<keyword evidence="4" id="KW-0028">Amino-acid biosynthesis</keyword>
<dbReference type="InterPro" id="IPR008242">
    <property type="entry name" value="Chor_mutase/pphenate_deHydtase"/>
</dbReference>
<dbReference type="GO" id="GO:0004664">
    <property type="term" value="F:prephenate dehydratase activity"/>
    <property type="evidence" value="ECO:0007669"/>
    <property type="project" value="UniProtKB-EC"/>
</dbReference>
<evidence type="ECO:0000256" key="2">
    <source>
        <dbReference type="ARBA" id="ARBA00013147"/>
    </source>
</evidence>
<dbReference type="PIRSF" id="PIRSF001500">
    <property type="entry name" value="Chor_mut_pdt_Ppr"/>
    <property type="match status" value="1"/>
</dbReference>
<dbReference type="AlphaFoldDB" id="A0A6N9Z2C9"/>
<feature type="domain" description="Prephenate dehydratase" evidence="10">
    <location>
        <begin position="3"/>
        <end position="200"/>
    </location>
</feature>
<dbReference type="Gene3D" id="3.40.190.10">
    <property type="entry name" value="Periplasmic binding protein-like II"/>
    <property type="match status" value="2"/>
</dbReference>
<dbReference type="RefSeq" id="WP_163229224.1">
    <property type="nucleotide sequence ID" value="NZ_WHZW01000002.1"/>
</dbReference>
<dbReference type="GO" id="GO:0005737">
    <property type="term" value="C:cytoplasm"/>
    <property type="evidence" value="ECO:0007669"/>
    <property type="project" value="TreeGrafter"/>
</dbReference>
<dbReference type="EMBL" id="WHZW01000002">
    <property type="protein sequence ID" value="NEG88692.1"/>
    <property type="molecule type" value="Genomic_DNA"/>
</dbReference>
<sequence length="345" mass="37147">MRVLHYLGPQGTFTHQAAINASAAFNRLEPDGITLVAEPDVATILSAVESNGDWGVIAWENNIEGYVVPNLDALIDSRNVAAFARVGVDVSFDAFVTTDDAEDHGIGADQTVASDADELIANCTTITAHPHGLAQCRRFAAAHHLKAVPAASNGAGCRDLAPGQVALGPSICGELYGLTRVAKSVEDYPGAHTEFLVLAPRDEVANLLARMRADTTEFESVVAFIPLYTGPGVLANLLDVLRDAGLNMTSFISRPIKGRDGTYSFIATMDAAPWQEHFRAVLTEVAEHGDWVKTLAVYPRRERPSPPVYAWSLPNGGVRLDGNDDAAATTVDWQNDDETRKELLW</sequence>
<evidence type="ECO:0000256" key="8">
    <source>
        <dbReference type="ARBA" id="ARBA00047848"/>
    </source>
</evidence>
<keyword evidence="7" id="KW-0456">Lyase</keyword>
<name>A0A6N9Z2C9_9BIFI</name>
<evidence type="ECO:0000256" key="9">
    <source>
        <dbReference type="PIRSR" id="PIRSR001500-2"/>
    </source>
</evidence>
<dbReference type="InterPro" id="IPR045865">
    <property type="entry name" value="ACT-like_dom_sf"/>
</dbReference>
<dbReference type="PANTHER" id="PTHR21022">
    <property type="entry name" value="PREPHENATE DEHYDRATASE P PROTEIN"/>
    <property type="match status" value="1"/>
</dbReference>
<comment type="pathway">
    <text evidence="1">Amino-acid biosynthesis; L-phenylalanine biosynthesis; phenylpyruvate from prephenate: step 1/1.</text>
</comment>
<accession>A0A6N9Z2C9</accession>
<dbReference type="SUPFAM" id="SSF53850">
    <property type="entry name" value="Periplasmic binding protein-like II"/>
    <property type="match status" value="1"/>
</dbReference>
<evidence type="ECO:0000256" key="6">
    <source>
        <dbReference type="ARBA" id="ARBA00023222"/>
    </source>
</evidence>
<feature type="site" description="Essential for prephenate dehydratase activity" evidence="9">
    <location>
        <position position="193"/>
    </location>
</feature>
<reference evidence="12 13" key="1">
    <citation type="submission" date="2019-10" db="EMBL/GenBank/DDBJ databases">
        <title>Bifidobacterium from non-human primates.</title>
        <authorList>
            <person name="Modesto M."/>
        </authorList>
    </citation>
    <scope>NUCLEOTIDE SEQUENCE [LARGE SCALE GENOMIC DNA]</scope>
    <source>
        <strain evidence="12 13">TRE17</strain>
    </source>
</reference>
<evidence type="ECO:0000256" key="1">
    <source>
        <dbReference type="ARBA" id="ARBA00004741"/>
    </source>
</evidence>
<organism evidence="12 13">
    <name type="scientific">Bifidobacterium aerophilum</name>
    <dbReference type="NCBI Taxonomy" id="1798155"/>
    <lineage>
        <taxon>Bacteria</taxon>
        <taxon>Bacillati</taxon>
        <taxon>Actinomycetota</taxon>
        <taxon>Actinomycetes</taxon>
        <taxon>Bifidobacteriales</taxon>
        <taxon>Bifidobacteriaceae</taxon>
        <taxon>Bifidobacterium</taxon>
    </lineage>
</organism>
<protein>
    <recommendedName>
        <fullName evidence="3">Prephenate dehydratase</fullName>
        <ecNumber evidence="2">4.2.1.51</ecNumber>
    </recommendedName>
</protein>
<dbReference type="UniPathway" id="UPA00121">
    <property type="reaction ID" value="UER00345"/>
</dbReference>
<evidence type="ECO:0000259" key="11">
    <source>
        <dbReference type="PROSITE" id="PS51671"/>
    </source>
</evidence>
<dbReference type="CDD" id="cd04905">
    <property type="entry name" value="ACT_CM-PDT"/>
    <property type="match status" value="1"/>
</dbReference>
<dbReference type="InterPro" id="IPR001086">
    <property type="entry name" value="Preph_deHydtase"/>
</dbReference>
<keyword evidence="5" id="KW-0057">Aromatic amino acid biosynthesis</keyword>
<evidence type="ECO:0000313" key="13">
    <source>
        <dbReference type="Proteomes" id="UP000469194"/>
    </source>
</evidence>
<keyword evidence="13" id="KW-1185">Reference proteome</keyword>
<comment type="caution">
    <text evidence="12">The sequence shown here is derived from an EMBL/GenBank/DDBJ whole genome shotgun (WGS) entry which is preliminary data.</text>
</comment>
<evidence type="ECO:0000256" key="5">
    <source>
        <dbReference type="ARBA" id="ARBA00023141"/>
    </source>
</evidence>
<dbReference type="Gene3D" id="3.30.70.260">
    <property type="match status" value="1"/>
</dbReference>
<dbReference type="GO" id="GO:0009094">
    <property type="term" value="P:L-phenylalanine biosynthetic process"/>
    <property type="evidence" value="ECO:0007669"/>
    <property type="project" value="UniProtKB-UniPathway"/>
</dbReference>
<dbReference type="InterPro" id="IPR002912">
    <property type="entry name" value="ACT_dom"/>
</dbReference>
<dbReference type="SUPFAM" id="SSF55021">
    <property type="entry name" value="ACT-like"/>
    <property type="match status" value="1"/>
</dbReference>
<comment type="catalytic activity">
    <reaction evidence="8">
        <text>prephenate + H(+) = 3-phenylpyruvate + CO2 + H2O</text>
        <dbReference type="Rhea" id="RHEA:21648"/>
        <dbReference type="ChEBI" id="CHEBI:15377"/>
        <dbReference type="ChEBI" id="CHEBI:15378"/>
        <dbReference type="ChEBI" id="CHEBI:16526"/>
        <dbReference type="ChEBI" id="CHEBI:18005"/>
        <dbReference type="ChEBI" id="CHEBI:29934"/>
        <dbReference type="EC" id="4.2.1.51"/>
    </reaction>
</comment>
<dbReference type="Pfam" id="PF00800">
    <property type="entry name" value="PDT"/>
    <property type="match status" value="1"/>
</dbReference>
<evidence type="ECO:0000256" key="3">
    <source>
        <dbReference type="ARBA" id="ARBA00021872"/>
    </source>
</evidence>
<gene>
    <name evidence="12" type="ORF">GFD25_01455</name>
</gene>
<dbReference type="PROSITE" id="PS51171">
    <property type="entry name" value="PREPHENATE_DEHYDR_3"/>
    <property type="match status" value="1"/>
</dbReference>
<dbReference type="Proteomes" id="UP000469194">
    <property type="component" value="Unassembled WGS sequence"/>
</dbReference>
<feature type="domain" description="ACT" evidence="11">
    <location>
        <begin position="222"/>
        <end position="300"/>
    </location>
</feature>
<dbReference type="PROSITE" id="PS51671">
    <property type="entry name" value="ACT"/>
    <property type="match status" value="1"/>
</dbReference>
<dbReference type="CDD" id="cd13632">
    <property type="entry name" value="PBP2_Aa-PDT_like"/>
    <property type="match status" value="1"/>
</dbReference>